<gene>
    <name evidence="1" type="ORF">K4L44_05025</name>
</gene>
<reference evidence="1" key="1">
    <citation type="submission" date="2021-08" db="EMBL/GenBank/DDBJ databases">
        <title>Novel anaerobic bacterium isolated from sea squirt in East Sea, Republic of Korea.</title>
        <authorList>
            <person name="Nguyen T.H."/>
            <person name="Li Z."/>
            <person name="Lee Y.-J."/>
            <person name="Ko J."/>
            <person name="Kim S.-G."/>
        </authorList>
    </citation>
    <scope>NUCLEOTIDE SEQUENCE</scope>
    <source>
        <strain evidence="1">KCTC 25031</strain>
    </source>
</reference>
<evidence type="ECO:0000313" key="1">
    <source>
        <dbReference type="EMBL" id="QZE15199.1"/>
    </source>
</evidence>
<evidence type="ECO:0000313" key="2">
    <source>
        <dbReference type="Proteomes" id="UP000826212"/>
    </source>
</evidence>
<protein>
    <submittedName>
        <fullName evidence="1">Outer membrane lipoprotein-sorting protein</fullName>
    </submittedName>
</protein>
<sequence>MEKKISVVLLLCLLGTVNVFGQDAKAIVKRSYDLMRGASSYNEATMSIVRPKYTRVLKFKSWAKGTDYSLVYVLSPAKDKGQVSLKRESEMWNWMPSIRRMIKIPPSMMNQSWMGSDLTNDDIVKESSIVDDYDHKVLGEVAFEGESCYRIELIPHEDAAVVWGKIISLISKEHGYTLQNKYYDEDDELVNTETMSKVKKVGDRTIPTFYEVVPADKPGHKTTMSMDVIRFGVKVQDSFFSIQNAKRVR</sequence>
<name>A0AC61NPQ3_9BACT</name>
<accession>A0AC61NPQ3</accession>
<dbReference type="Proteomes" id="UP000826212">
    <property type="component" value="Chromosome"/>
</dbReference>
<organism evidence="1 2">
    <name type="scientific">Halosquirtibacter laminarini</name>
    <dbReference type="NCBI Taxonomy" id="3374600"/>
    <lineage>
        <taxon>Bacteria</taxon>
        <taxon>Pseudomonadati</taxon>
        <taxon>Bacteroidota</taxon>
        <taxon>Bacteroidia</taxon>
        <taxon>Marinilabiliales</taxon>
        <taxon>Prolixibacteraceae</taxon>
        <taxon>Halosquirtibacter</taxon>
    </lineage>
</organism>
<keyword evidence="2" id="KW-1185">Reference proteome</keyword>
<proteinExistence type="predicted"/>
<dbReference type="EMBL" id="CP081303">
    <property type="protein sequence ID" value="QZE15199.1"/>
    <property type="molecule type" value="Genomic_DNA"/>
</dbReference>
<keyword evidence="1" id="KW-0449">Lipoprotein</keyword>